<evidence type="ECO:0000259" key="1">
    <source>
        <dbReference type="PROSITE" id="PS50883"/>
    </source>
</evidence>
<protein>
    <submittedName>
        <fullName evidence="2">Diguanylate phosphsdiesterase</fullName>
    </submittedName>
</protein>
<dbReference type="InterPro" id="IPR001633">
    <property type="entry name" value="EAL_dom"/>
</dbReference>
<dbReference type="PROSITE" id="PS50883">
    <property type="entry name" value="EAL"/>
    <property type="match status" value="1"/>
</dbReference>
<name>A0AAN1J8D6_9BURK</name>
<dbReference type="AlphaFoldDB" id="A0AAN1J8D6"/>
<reference evidence="2 3" key="1">
    <citation type="submission" date="2018-01" db="EMBL/GenBank/DDBJ databases">
        <title>Species boundaries and ecological features among Paraburkholderia terrae DSMZ17804T, P. hospita DSMZ17164T and P. caribensis DSMZ13236T.</title>
        <authorList>
            <person name="Pratama A.A."/>
        </authorList>
    </citation>
    <scope>NUCLEOTIDE SEQUENCE [LARGE SCALE GENOMIC DNA]</scope>
    <source>
        <strain evidence="2 3">DSM 17164</strain>
    </source>
</reference>
<dbReference type="Pfam" id="PF00563">
    <property type="entry name" value="EAL"/>
    <property type="match status" value="1"/>
</dbReference>
<dbReference type="GO" id="GO:0071111">
    <property type="term" value="F:cyclic-guanylate-specific phosphodiesterase activity"/>
    <property type="evidence" value="ECO:0007669"/>
    <property type="project" value="InterPro"/>
</dbReference>
<dbReference type="Gene3D" id="3.20.20.450">
    <property type="entry name" value="EAL domain"/>
    <property type="match status" value="1"/>
</dbReference>
<sequence>MIAWYSVSMCSPCRSTLHMWRLAQTLPQHSARPFMSRSISTESGAAPRPVHRRWADMLREDALCMHYQPLLDLRAGRVTKVEALARLRDGDVLIAPGQFLPSLGSDDHLVLYMRGLAQVLTQRNAWRRVGIDVVVSVNLPPAALCDSRYFDATRTAFDEFGCEAGELTLEILESGALPQGVALDKQIAGYKTLGVDFAQDDLGTGHSSLSRLRELPFDCVKIDRSIADLQDHDAADVLPFIHHLTRLGQALGKAVVVEGVEDPALLDALRIFGVDLAQGYGIARPMPGEQLPDWIAQTRFEPQFTARASRCARLAHLMVWEERMLADAHLRTRSAAGQHGSQADIDTWFPDDGPSAQARDGLLDAARNSGVHSGAYRAARQRLIAAM</sequence>
<proteinExistence type="predicted"/>
<gene>
    <name evidence="2" type="ORF">C2L64_10680</name>
</gene>
<dbReference type="InterPro" id="IPR050706">
    <property type="entry name" value="Cyclic-di-GMP_PDE-like"/>
</dbReference>
<evidence type="ECO:0000313" key="3">
    <source>
        <dbReference type="Proteomes" id="UP000236649"/>
    </source>
</evidence>
<organism evidence="2 3">
    <name type="scientific">Paraburkholderia hospita</name>
    <dbReference type="NCBI Taxonomy" id="169430"/>
    <lineage>
        <taxon>Bacteria</taxon>
        <taxon>Pseudomonadati</taxon>
        <taxon>Pseudomonadota</taxon>
        <taxon>Betaproteobacteria</taxon>
        <taxon>Burkholderiales</taxon>
        <taxon>Burkholderiaceae</taxon>
        <taxon>Paraburkholderia</taxon>
    </lineage>
</organism>
<feature type="domain" description="EAL" evidence="1">
    <location>
        <begin position="47"/>
        <end position="299"/>
    </location>
</feature>
<dbReference type="InterPro" id="IPR035919">
    <property type="entry name" value="EAL_sf"/>
</dbReference>
<dbReference type="KEGG" id="phs:C2L64_10680"/>
<dbReference type="EMBL" id="CP026105">
    <property type="protein sequence ID" value="AUT68734.1"/>
    <property type="molecule type" value="Genomic_DNA"/>
</dbReference>
<dbReference type="CDD" id="cd01948">
    <property type="entry name" value="EAL"/>
    <property type="match status" value="1"/>
</dbReference>
<dbReference type="SUPFAM" id="SSF141868">
    <property type="entry name" value="EAL domain-like"/>
    <property type="match status" value="1"/>
</dbReference>
<evidence type="ECO:0000313" key="2">
    <source>
        <dbReference type="EMBL" id="AUT68734.1"/>
    </source>
</evidence>
<accession>A0AAN1J8D6</accession>
<dbReference type="PANTHER" id="PTHR33121:SF79">
    <property type="entry name" value="CYCLIC DI-GMP PHOSPHODIESTERASE PDED-RELATED"/>
    <property type="match status" value="1"/>
</dbReference>
<dbReference type="SMART" id="SM00052">
    <property type="entry name" value="EAL"/>
    <property type="match status" value="1"/>
</dbReference>
<dbReference type="PANTHER" id="PTHR33121">
    <property type="entry name" value="CYCLIC DI-GMP PHOSPHODIESTERASE PDEF"/>
    <property type="match status" value="1"/>
</dbReference>
<dbReference type="Proteomes" id="UP000236649">
    <property type="component" value="Chromosome 1"/>
</dbReference>